<evidence type="ECO:0000313" key="4">
    <source>
        <dbReference type="EMBL" id="TPW74265.1"/>
    </source>
</evidence>
<reference evidence="4 5" key="1">
    <citation type="submission" date="2019-06" db="EMBL/GenBank/DDBJ databases">
        <authorList>
            <person name="Li F."/>
        </authorList>
    </citation>
    <scope>NUCLEOTIDE SEQUENCE [LARGE SCALE GENOMIC DNA]</scope>
    <source>
        <strain evidence="4 5">10F1D-1</strain>
    </source>
</reference>
<gene>
    <name evidence="4" type="ORF">FJ657_16765</name>
</gene>
<sequence length="485" mass="51774">MPDNLFLALQRNADADPRGGFLRSADSVVTNAEALLLTKQIAFELRRLGLRAHEVVALDLPDQLAVLFTEALYHEGAIPTVLPEGYDPTGVFDIHWVVTSRAGSPGAPVIADAQIVEVDARFLRRIEENPSGISPTDDCPDTIRIVFSSGTTGTPRAIELSRRALRSFDDALDTWFQGDPFLVLMDFRTPWGFGGFHLAVDGGRPFLSSGGADQAALVRLAADNAVTSLKGSPAQIAALVEQLEKEGRTLPAVETVFVGGTVMPPGVADRVRRATEGCVIHSMYGSTEATIGTSRVYDSDDPSDAGSVLPGSTIEIVDDEDRPLPIGERGRVRHRSEGMAFSYLGDAEASARAFRDGWFYSGDLGFFRADGGLTLTGRETEVLNAGGVKIDPVRLDHAALAHPGVKDACAFDYATESGVRGIGLAIVLDDAVARDADADVTELVRSLAREFSSAAPTLVVRVADIPRNAMGKPLRRVLAAQHGES</sequence>
<dbReference type="OrthoDB" id="9803968at2"/>
<dbReference type="Gene3D" id="3.30.300.30">
    <property type="match status" value="1"/>
</dbReference>
<dbReference type="InterPro" id="IPR042099">
    <property type="entry name" value="ANL_N_sf"/>
</dbReference>
<dbReference type="CDD" id="cd04433">
    <property type="entry name" value="AFD_class_I"/>
    <property type="match status" value="1"/>
</dbReference>
<dbReference type="RefSeq" id="WP_141164843.1">
    <property type="nucleotide sequence ID" value="NZ_VHQG01000005.1"/>
</dbReference>
<dbReference type="PANTHER" id="PTHR43201:SF5">
    <property type="entry name" value="MEDIUM-CHAIN ACYL-COA LIGASE ACSF2, MITOCHONDRIAL"/>
    <property type="match status" value="1"/>
</dbReference>
<dbReference type="GO" id="GO:0031956">
    <property type="term" value="F:medium-chain fatty acid-CoA ligase activity"/>
    <property type="evidence" value="ECO:0007669"/>
    <property type="project" value="TreeGrafter"/>
</dbReference>
<evidence type="ECO:0000256" key="1">
    <source>
        <dbReference type="ARBA" id="ARBA00006432"/>
    </source>
</evidence>
<keyword evidence="5" id="KW-1185">Reference proteome</keyword>
<dbReference type="Gene3D" id="3.40.50.12780">
    <property type="entry name" value="N-terminal domain of ligase-like"/>
    <property type="match status" value="1"/>
</dbReference>
<dbReference type="SUPFAM" id="SSF56801">
    <property type="entry name" value="Acetyl-CoA synthetase-like"/>
    <property type="match status" value="1"/>
</dbReference>
<evidence type="ECO:0000313" key="5">
    <source>
        <dbReference type="Proteomes" id="UP000316252"/>
    </source>
</evidence>
<evidence type="ECO:0000256" key="2">
    <source>
        <dbReference type="ARBA" id="ARBA00022598"/>
    </source>
</evidence>
<evidence type="ECO:0000259" key="3">
    <source>
        <dbReference type="Pfam" id="PF00501"/>
    </source>
</evidence>
<dbReference type="Proteomes" id="UP000316252">
    <property type="component" value="Unassembled WGS sequence"/>
</dbReference>
<dbReference type="PROSITE" id="PS00455">
    <property type="entry name" value="AMP_BINDING"/>
    <property type="match status" value="1"/>
</dbReference>
<dbReference type="GO" id="GO:0006631">
    <property type="term" value="P:fatty acid metabolic process"/>
    <property type="evidence" value="ECO:0007669"/>
    <property type="project" value="TreeGrafter"/>
</dbReference>
<keyword evidence="2 4" id="KW-0436">Ligase</keyword>
<feature type="domain" description="AMP-dependent synthetase/ligase" evidence="3">
    <location>
        <begin position="12"/>
        <end position="344"/>
    </location>
</feature>
<dbReference type="InterPro" id="IPR020845">
    <property type="entry name" value="AMP-binding_CS"/>
</dbReference>
<organism evidence="4 5">
    <name type="scientific">Schumannella soli</name>
    <dbReference type="NCBI Taxonomy" id="2590779"/>
    <lineage>
        <taxon>Bacteria</taxon>
        <taxon>Bacillati</taxon>
        <taxon>Actinomycetota</taxon>
        <taxon>Actinomycetes</taxon>
        <taxon>Micrococcales</taxon>
        <taxon>Microbacteriaceae</taxon>
        <taxon>Schumannella</taxon>
    </lineage>
</organism>
<dbReference type="Pfam" id="PF00501">
    <property type="entry name" value="AMP-binding"/>
    <property type="match status" value="1"/>
</dbReference>
<dbReference type="PANTHER" id="PTHR43201">
    <property type="entry name" value="ACYL-COA SYNTHETASE"/>
    <property type="match status" value="1"/>
</dbReference>
<protein>
    <submittedName>
        <fullName evidence="4">Long-chain fatty acid--CoA ligase</fullName>
    </submittedName>
</protein>
<accession>A0A506XWS9</accession>
<dbReference type="InterPro" id="IPR000873">
    <property type="entry name" value="AMP-dep_synth/lig_dom"/>
</dbReference>
<comment type="caution">
    <text evidence="4">The sequence shown here is derived from an EMBL/GenBank/DDBJ whole genome shotgun (WGS) entry which is preliminary data.</text>
</comment>
<dbReference type="EMBL" id="VHQG01000005">
    <property type="protein sequence ID" value="TPW74265.1"/>
    <property type="molecule type" value="Genomic_DNA"/>
</dbReference>
<dbReference type="AlphaFoldDB" id="A0A506XWS9"/>
<comment type="similarity">
    <text evidence="1">Belongs to the ATP-dependent AMP-binding enzyme family.</text>
</comment>
<dbReference type="InterPro" id="IPR045851">
    <property type="entry name" value="AMP-bd_C_sf"/>
</dbReference>
<name>A0A506XWS9_9MICO</name>
<proteinExistence type="inferred from homology"/>